<reference evidence="1" key="1">
    <citation type="submission" date="2018-06" db="EMBL/GenBank/DDBJ databases">
        <authorList>
            <consortium name="Pathogen Informatics"/>
            <person name="Doyle S."/>
        </authorList>
    </citation>
    <scope>NUCLEOTIDE SEQUENCE [LARGE SCALE GENOMIC DNA]</scope>
    <source>
        <strain evidence="1">NCTC11421</strain>
    </source>
</reference>
<organism evidence="1">
    <name type="scientific">Neisseria gonorrhoeae</name>
    <dbReference type="NCBI Taxonomy" id="485"/>
    <lineage>
        <taxon>Bacteria</taxon>
        <taxon>Pseudomonadati</taxon>
        <taxon>Pseudomonadota</taxon>
        <taxon>Betaproteobacteria</taxon>
        <taxon>Neisseriales</taxon>
        <taxon>Neisseriaceae</taxon>
        <taxon>Neisseria</taxon>
    </lineage>
</organism>
<gene>
    <name evidence="1" type="ORF">NCTC11421_03242</name>
</gene>
<dbReference type="AlphaFoldDB" id="A0A378W1F2"/>
<name>A0A378W1F2_NEIGO</name>
<evidence type="ECO:0000313" key="1">
    <source>
        <dbReference type="EMBL" id="SUA25229.1"/>
    </source>
</evidence>
<sequence>MKRPTATTARRYCCCATAKPCAKARLKAWTDEAFCTWKRQRANRRSSAAKSACGPTTDRFPCRSGGIRNVFAVGRREQPAQVGVGGKRHVRNRRQRAVPRFVAFGRGVGGKGGWKCPHRRLRRVRRIQKAQVKEQLARKSSGCRLPHRLWAYATTTATRRTRFRPLVQRLGQPPLQPQRLRRRQLRHGGNG</sequence>
<protein>
    <submittedName>
        <fullName evidence="1">Uncharacterized protein</fullName>
    </submittedName>
</protein>
<proteinExistence type="predicted"/>
<accession>A0A378W1F2</accession>
<dbReference type="EMBL" id="UGRI01000001">
    <property type="protein sequence ID" value="SUA25229.1"/>
    <property type="molecule type" value="Genomic_DNA"/>
</dbReference>